<comment type="function">
    <text evidence="15">Mitochondrial inner membrane carrier protein that mediates the import of NAD(+) into mitochondria. Can transport NAD(+) by unidirectional transport or by exchange with intramitochondrially generated dAMP and dGMP. Also able to transport NAD(+) by exchange with AMP, GMP or deamido-NAD (+) in vitro.</text>
</comment>
<dbReference type="InterPro" id="IPR044712">
    <property type="entry name" value="SLC25A32-like"/>
</dbReference>
<evidence type="ECO:0000256" key="19">
    <source>
        <dbReference type="SAM" id="Phobius"/>
    </source>
</evidence>
<evidence type="ECO:0000256" key="18">
    <source>
        <dbReference type="SAM" id="MobiDB-lite"/>
    </source>
</evidence>
<evidence type="ECO:0000256" key="5">
    <source>
        <dbReference type="ARBA" id="ARBA00022737"/>
    </source>
</evidence>
<dbReference type="InterPro" id="IPR018108">
    <property type="entry name" value="MCP_transmembrane"/>
</dbReference>
<dbReference type="EMBL" id="JAWIZZ010000053">
    <property type="protein sequence ID" value="KAK5778329.1"/>
    <property type="molecule type" value="Genomic_DNA"/>
</dbReference>
<evidence type="ECO:0000256" key="9">
    <source>
        <dbReference type="ARBA" id="ARBA00023136"/>
    </source>
</evidence>
<evidence type="ECO:0000313" key="21">
    <source>
        <dbReference type="Proteomes" id="UP001306508"/>
    </source>
</evidence>
<comment type="catalytic activity">
    <reaction evidence="10">
        <text>dGMP(in) + NAD(+)(out) = dGMP(out) + NAD(+)(in)</text>
        <dbReference type="Rhea" id="RHEA:65416"/>
        <dbReference type="ChEBI" id="CHEBI:57540"/>
        <dbReference type="ChEBI" id="CHEBI:57673"/>
    </reaction>
    <physiologicalReaction direction="left-to-right" evidence="10">
        <dbReference type="Rhea" id="RHEA:65417"/>
    </physiologicalReaction>
</comment>
<protein>
    <submittedName>
        <fullName evidence="20">Uncharacterized protein</fullName>
    </submittedName>
</protein>
<keyword evidence="8" id="KW-0496">Mitochondrion</keyword>
<proteinExistence type="inferred from homology"/>
<feature type="repeat" description="Solcar" evidence="16">
    <location>
        <begin position="252"/>
        <end position="341"/>
    </location>
</feature>
<feature type="compositionally biased region" description="Polar residues" evidence="18">
    <location>
        <begin position="7"/>
        <end position="18"/>
    </location>
</feature>
<evidence type="ECO:0000256" key="15">
    <source>
        <dbReference type="ARBA" id="ARBA00059403"/>
    </source>
</evidence>
<evidence type="ECO:0000256" key="1">
    <source>
        <dbReference type="ARBA" id="ARBA00004448"/>
    </source>
</evidence>
<keyword evidence="4 16" id="KW-0812">Transmembrane</keyword>
<dbReference type="Proteomes" id="UP001306508">
    <property type="component" value="Unassembled WGS sequence"/>
</dbReference>
<comment type="catalytic activity">
    <reaction evidence="11">
        <text>deamido-NAD(+)(in) + NAD(+)(out) = deamido-NAD(+)(out) + NAD(+)(in)</text>
        <dbReference type="Rhea" id="RHEA:65428"/>
        <dbReference type="ChEBI" id="CHEBI:57540"/>
        <dbReference type="ChEBI" id="CHEBI:58437"/>
    </reaction>
    <physiologicalReaction direction="left-to-right" evidence="11">
        <dbReference type="Rhea" id="RHEA:65429"/>
    </physiologicalReaction>
</comment>
<keyword evidence="5" id="KW-0677">Repeat</keyword>
<evidence type="ECO:0000256" key="3">
    <source>
        <dbReference type="ARBA" id="ARBA00022448"/>
    </source>
</evidence>
<comment type="catalytic activity">
    <reaction evidence="13">
        <text>GMP(in) + NAD(+)(out) = GMP(out) + NAD(+)(in)</text>
        <dbReference type="Rhea" id="RHEA:65420"/>
        <dbReference type="ChEBI" id="CHEBI:57540"/>
        <dbReference type="ChEBI" id="CHEBI:58115"/>
    </reaction>
    <physiologicalReaction direction="left-to-right" evidence="13">
        <dbReference type="Rhea" id="RHEA:65421"/>
    </physiologicalReaction>
</comment>
<comment type="catalytic activity">
    <reaction evidence="14">
        <text>dAMP(in) + NAD(+)(out) = dAMP(out) + NAD(+)(in)</text>
        <dbReference type="Rhea" id="RHEA:65412"/>
        <dbReference type="ChEBI" id="CHEBI:57540"/>
        <dbReference type="ChEBI" id="CHEBI:58245"/>
    </reaction>
    <physiologicalReaction direction="left-to-right" evidence="14">
        <dbReference type="Rhea" id="RHEA:65413"/>
    </physiologicalReaction>
</comment>
<evidence type="ECO:0000256" key="4">
    <source>
        <dbReference type="ARBA" id="ARBA00022692"/>
    </source>
</evidence>
<evidence type="ECO:0000256" key="12">
    <source>
        <dbReference type="ARBA" id="ARBA00052051"/>
    </source>
</evidence>
<feature type="region of interest" description="Disordered" evidence="18">
    <location>
        <begin position="64"/>
        <end position="87"/>
    </location>
</feature>
<evidence type="ECO:0000256" key="10">
    <source>
        <dbReference type="ARBA" id="ARBA00050736"/>
    </source>
</evidence>
<feature type="transmembrane region" description="Helical" evidence="19">
    <location>
        <begin position="313"/>
        <end position="335"/>
    </location>
</feature>
<dbReference type="SUPFAM" id="SSF103506">
    <property type="entry name" value="Mitochondrial carrier"/>
    <property type="match status" value="1"/>
</dbReference>
<comment type="caution">
    <text evidence="20">The sequence shown here is derived from an EMBL/GenBank/DDBJ whole genome shotgun (WGS) entry which is preliminary data.</text>
</comment>
<evidence type="ECO:0000256" key="14">
    <source>
        <dbReference type="ARBA" id="ARBA00052961"/>
    </source>
</evidence>
<gene>
    <name evidence="20" type="ORF">RI543_003990</name>
</gene>
<evidence type="ECO:0000256" key="6">
    <source>
        <dbReference type="ARBA" id="ARBA00022792"/>
    </source>
</evidence>
<feature type="repeat" description="Solcar" evidence="16">
    <location>
        <begin position="154"/>
        <end position="244"/>
    </location>
</feature>
<evidence type="ECO:0000256" key="8">
    <source>
        <dbReference type="ARBA" id="ARBA00023128"/>
    </source>
</evidence>
<keyword evidence="3 17" id="KW-0813">Transport</keyword>
<dbReference type="AlphaFoldDB" id="A0AAN7WHF4"/>
<sequence>MPHDDSINQIKYSNQPSRQHIPVNNRIEQENQHNNISSQPEVFLPNGIASLSSDDIIESTKENFTNKSTNINNQHDNNSSDKESTNNTDYDIVSEIEIETEHTLLVNTKSSSSKNKLLSNDSNFNESIDLNRQITVYGNKGESYTKPENVRRLDDTTITAISGALAGFLSGIMVCPLDVTKTRLQVQGLDGAENPYYKGVVGTMNTIVKDEGIKGLYKGLIPILLGYFPTWTIYFSVYEFSKDFYPRLFPGSDFVSHSCSAITAGAVSTTLTNPIWVIKTRLMLQSNLGPYSTQYYGTIDAFRCIWNQEGIRAFYRGLVPSLLGLFHVAIHFPVYEKLKLKFKCYSLKDNNVNRGHSEIHLPNLIAASSVSKMIASGLTYPHEILRTRMQLKSSNNFGKKRGNYAIEVEKKLIPLIKTTYRNEGIRGFYSGFTANLLRTVPASAITLVSFEYVRNKLSAFYF</sequence>
<dbReference type="Pfam" id="PF00153">
    <property type="entry name" value="Mito_carr"/>
    <property type="match status" value="3"/>
</dbReference>
<evidence type="ECO:0000256" key="2">
    <source>
        <dbReference type="ARBA" id="ARBA00006375"/>
    </source>
</evidence>
<evidence type="ECO:0000313" key="20">
    <source>
        <dbReference type="EMBL" id="KAK5778329.1"/>
    </source>
</evidence>
<evidence type="ECO:0000256" key="13">
    <source>
        <dbReference type="ARBA" id="ARBA00052827"/>
    </source>
</evidence>
<keyword evidence="21" id="KW-1185">Reference proteome</keyword>
<dbReference type="PANTHER" id="PTHR45683">
    <property type="entry name" value="MITOCHONDRIAL NICOTINAMIDE ADENINE DINUCLEOTIDE TRANSPORTER 1-RELATED-RELATED"/>
    <property type="match status" value="1"/>
</dbReference>
<dbReference type="FunFam" id="1.50.40.10:FF:000081">
    <property type="entry name" value="NAD+ transporter"/>
    <property type="match status" value="1"/>
</dbReference>
<feature type="region of interest" description="Disordered" evidence="18">
    <location>
        <begin position="1"/>
        <end position="20"/>
    </location>
</feature>
<dbReference type="FunFam" id="1.50.40.10:FF:000106">
    <property type="entry name" value="NAD+ transporter"/>
    <property type="match status" value="1"/>
</dbReference>
<dbReference type="PRINTS" id="PR00926">
    <property type="entry name" value="MITOCARRIER"/>
</dbReference>
<accession>A0AAN7WHF4</accession>
<evidence type="ECO:0000256" key="11">
    <source>
        <dbReference type="ARBA" id="ARBA00051263"/>
    </source>
</evidence>
<feature type="repeat" description="Solcar" evidence="16">
    <location>
        <begin position="363"/>
        <end position="456"/>
    </location>
</feature>
<dbReference type="Gene3D" id="1.50.40.10">
    <property type="entry name" value="Mitochondrial carrier domain"/>
    <property type="match status" value="2"/>
</dbReference>
<comment type="catalytic activity">
    <reaction evidence="12">
        <text>AMP(in) + NAD(+)(out) = AMP(out) + NAD(+)(in)</text>
        <dbReference type="Rhea" id="RHEA:65424"/>
        <dbReference type="ChEBI" id="CHEBI:57540"/>
        <dbReference type="ChEBI" id="CHEBI:456215"/>
    </reaction>
    <physiologicalReaction direction="left-to-right" evidence="12">
        <dbReference type="Rhea" id="RHEA:65425"/>
    </physiologicalReaction>
</comment>
<dbReference type="GO" id="GO:0005743">
    <property type="term" value="C:mitochondrial inner membrane"/>
    <property type="evidence" value="ECO:0007669"/>
    <property type="project" value="UniProtKB-SubCell"/>
</dbReference>
<evidence type="ECO:0000256" key="7">
    <source>
        <dbReference type="ARBA" id="ARBA00022989"/>
    </source>
</evidence>
<evidence type="ECO:0000256" key="16">
    <source>
        <dbReference type="PROSITE-ProRule" id="PRU00282"/>
    </source>
</evidence>
<name>A0AAN7WHF4_9SACH</name>
<organism evidence="20 21">
    <name type="scientific">Arxiozyma heterogenica</name>
    <dbReference type="NCBI Taxonomy" id="278026"/>
    <lineage>
        <taxon>Eukaryota</taxon>
        <taxon>Fungi</taxon>
        <taxon>Dikarya</taxon>
        <taxon>Ascomycota</taxon>
        <taxon>Saccharomycotina</taxon>
        <taxon>Saccharomycetes</taxon>
        <taxon>Saccharomycetales</taxon>
        <taxon>Saccharomycetaceae</taxon>
        <taxon>Arxiozyma</taxon>
    </lineage>
</organism>
<dbReference type="GO" id="GO:1990549">
    <property type="term" value="P:mitochondrial NAD transmembrane transport"/>
    <property type="evidence" value="ECO:0007669"/>
    <property type="project" value="UniProtKB-ARBA"/>
</dbReference>
<evidence type="ECO:0000256" key="17">
    <source>
        <dbReference type="RuleBase" id="RU000488"/>
    </source>
</evidence>
<keyword evidence="7 19" id="KW-1133">Transmembrane helix</keyword>
<dbReference type="GO" id="GO:0051724">
    <property type="term" value="F:NAD transmembrane transporter activity"/>
    <property type="evidence" value="ECO:0007669"/>
    <property type="project" value="UniProtKB-ARBA"/>
</dbReference>
<dbReference type="PROSITE" id="PS50920">
    <property type="entry name" value="SOLCAR"/>
    <property type="match status" value="3"/>
</dbReference>
<keyword evidence="9 16" id="KW-0472">Membrane</keyword>
<keyword evidence="6" id="KW-0999">Mitochondrion inner membrane</keyword>
<feature type="compositionally biased region" description="Polar residues" evidence="18">
    <location>
        <begin position="64"/>
        <end position="77"/>
    </location>
</feature>
<dbReference type="InterPro" id="IPR023395">
    <property type="entry name" value="MCP_dom_sf"/>
</dbReference>
<dbReference type="InterPro" id="IPR002067">
    <property type="entry name" value="MCP"/>
</dbReference>
<comment type="similarity">
    <text evidence="2 17">Belongs to the mitochondrial carrier (TC 2.A.29) family.</text>
</comment>
<reference evidence="21" key="1">
    <citation type="submission" date="2023-07" db="EMBL/GenBank/DDBJ databases">
        <title>A draft genome of Kazachstania heterogenica Y-27499.</title>
        <authorList>
            <person name="Donic C."/>
            <person name="Kralova J.S."/>
            <person name="Fidel L."/>
            <person name="Ben-Dor S."/>
            <person name="Jung S."/>
        </authorList>
    </citation>
    <scope>NUCLEOTIDE SEQUENCE [LARGE SCALE GENOMIC DNA]</scope>
    <source>
        <strain evidence="21">Y27499</strain>
    </source>
</reference>
<comment type="subcellular location">
    <subcellularLocation>
        <location evidence="1">Mitochondrion inner membrane</location>
        <topology evidence="1">Multi-pass membrane protein</topology>
    </subcellularLocation>
</comment>